<reference evidence="2" key="2">
    <citation type="journal article" date="2015" name="Genome Biol.">
        <title>Comparative genomics of Steinernema reveals deeply conserved gene regulatory networks.</title>
        <authorList>
            <person name="Dillman A.R."/>
            <person name="Macchietto M."/>
            <person name="Porter C.F."/>
            <person name="Rogers A."/>
            <person name="Williams B."/>
            <person name="Antoshechkin I."/>
            <person name="Lee M.M."/>
            <person name="Goodwin Z."/>
            <person name="Lu X."/>
            <person name="Lewis E.E."/>
            <person name="Goodrich-Blair H."/>
            <person name="Stock S.P."/>
            <person name="Adams B.J."/>
            <person name="Sternberg P.W."/>
            <person name="Mortazavi A."/>
        </authorList>
    </citation>
    <scope>NUCLEOTIDE SEQUENCE [LARGE SCALE GENOMIC DNA]</scope>
    <source>
        <strain evidence="2">ALL</strain>
    </source>
</reference>
<sequence>MPSNYPLVTHKYLSPPRPHSSDPVLRSAARGPRVPNLRFPPRIPLGLGPNRSERPKSEMQTRSGVVAAFCDSPSPLLQTLLAATATPASLFGTHNTNETLISANRSWQIA</sequence>
<feature type="region of interest" description="Disordered" evidence="1">
    <location>
        <begin position="1"/>
        <end position="60"/>
    </location>
</feature>
<reference evidence="2" key="1">
    <citation type="submission" date="2013-11" db="EMBL/GenBank/DDBJ databases">
        <authorList>
            <person name="Sternberg P."/>
            <person name="Dillman A."/>
            <person name="Macchietto M."/>
        </authorList>
    </citation>
    <scope>NUCLEOTIDE SEQUENCE</scope>
    <source>
        <strain evidence="2">ALL</strain>
    </source>
</reference>
<dbReference type="AlphaFoldDB" id="A0A4U5P8U7"/>
<organism evidence="2">
    <name type="scientific">Steinernema carpocapsae</name>
    <name type="common">Entomopathogenic nematode</name>
    <dbReference type="NCBI Taxonomy" id="34508"/>
    <lineage>
        <taxon>Eukaryota</taxon>
        <taxon>Metazoa</taxon>
        <taxon>Ecdysozoa</taxon>
        <taxon>Nematoda</taxon>
        <taxon>Chromadorea</taxon>
        <taxon>Rhabditida</taxon>
        <taxon>Tylenchina</taxon>
        <taxon>Panagrolaimomorpha</taxon>
        <taxon>Strongyloidoidea</taxon>
        <taxon>Steinernematidae</taxon>
        <taxon>Steinernema</taxon>
    </lineage>
</organism>
<evidence type="ECO:0000256" key="1">
    <source>
        <dbReference type="SAM" id="MobiDB-lite"/>
    </source>
</evidence>
<protein>
    <submittedName>
        <fullName evidence="2">Uncharacterized protein</fullName>
    </submittedName>
</protein>
<dbReference type="EMBL" id="AZBU02000002">
    <property type="protein sequence ID" value="TKR92411.1"/>
    <property type="molecule type" value="Genomic_DNA"/>
</dbReference>
<evidence type="ECO:0000313" key="2">
    <source>
        <dbReference type="EMBL" id="TKR92411.1"/>
    </source>
</evidence>
<gene>
    <name evidence="2" type="ORF">L596_007067</name>
</gene>
<name>A0A4U5P8U7_STECR</name>
<reference evidence="2" key="3">
    <citation type="journal article" date="2019" name="G3 (Bethesda)">
        <title>Hybrid Assembly of the Genome of the Entomopathogenic Nematode Steinernema carpocapsae Identifies the X-Chromosome.</title>
        <authorList>
            <person name="Serra L."/>
            <person name="Macchietto M."/>
            <person name="Macias-Munoz A."/>
            <person name="McGill C.J."/>
            <person name="Rodriguez I.M."/>
            <person name="Rodriguez B."/>
            <person name="Murad R."/>
            <person name="Mortazavi A."/>
        </authorList>
    </citation>
    <scope>NUCLEOTIDE SEQUENCE</scope>
    <source>
        <strain evidence="2">ALL</strain>
    </source>
</reference>
<comment type="caution">
    <text evidence="2">The sequence shown here is derived from an EMBL/GenBank/DDBJ whole genome shotgun (WGS) entry which is preliminary data.</text>
</comment>
<proteinExistence type="predicted"/>
<accession>A0A4U5P8U7</accession>